<dbReference type="AlphaFoldDB" id="A0AA38IK97"/>
<dbReference type="EMBL" id="JALNTZ010000004">
    <property type="protein sequence ID" value="KAJ3656866.1"/>
    <property type="molecule type" value="Genomic_DNA"/>
</dbReference>
<evidence type="ECO:0000313" key="7">
    <source>
        <dbReference type="Proteomes" id="UP001168821"/>
    </source>
</evidence>
<dbReference type="GO" id="GO:0005576">
    <property type="term" value="C:extracellular region"/>
    <property type="evidence" value="ECO:0007669"/>
    <property type="project" value="UniProtKB-SubCell"/>
</dbReference>
<dbReference type="PANTHER" id="PTHR11306">
    <property type="entry name" value="NIEMANN PICK TYPE C2 PROTEIN NPC2-RELATED"/>
    <property type="match status" value="1"/>
</dbReference>
<accession>A0AA38IK97</accession>
<dbReference type="GO" id="GO:0032934">
    <property type="term" value="F:sterol binding"/>
    <property type="evidence" value="ECO:0007669"/>
    <property type="project" value="InterPro"/>
</dbReference>
<comment type="subcellular location">
    <subcellularLocation>
        <location evidence="1">Secreted</location>
    </subcellularLocation>
</comment>
<dbReference type="Pfam" id="PF02221">
    <property type="entry name" value="E1_DerP2_DerF2"/>
    <property type="match status" value="1"/>
</dbReference>
<dbReference type="InterPro" id="IPR003172">
    <property type="entry name" value="ML_dom"/>
</dbReference>
<comment type="similarity">
    <text evidence="2">Belongs to the NPC2 family.</text>
</comment>
<keyword evidence="3" id="KW-0964">Secreted</keyword>
<keyword evidence="7" id="KW-1185">Reference proteome</keyword>
<reference evidence="6" key="1">
    <citation type="journal article" date="2023" name="G3 (Bethesda)">
        <title>Whole genome assemblies of Zophobas morio and Tenebrio molitor.</title>
        <authorList>
            <person name="Kaur S."/>
            <person name="Stinson S.A."/>
            <person name="diCenzo G.C."/>
        </authorList>
    </citation>
    <scope>NUCLEOTIDE SEQUENCE</scope>
    <source>
        <strain evidence="6">QUZm001</strain>
    </source>
</reference>
<dbReference type="FunFam" id="2.60.40.770:FF:000001">
    <property type="entry name" value="NPC intracellular cholesterol transporter 2"/>
    <property type="match status" value="1"/>
</dbReference>
<sequence length="163" mass="18139">METTKNSTFVLFLSILVVLNVVNATVVDHCLLGNGTLPDQVELANCLTPPCIFYISANSSMTMKFRSPRYMENFAPSAVALAMGITVNYPLDQDDACDGVTNTPCPLAENEYIEYTYSMYILPIFPKISLTLEFALVDKDQNNEQFECFRVEIQLEDLPNGSG</sequence>
<keyword evidence="4" id="KW-0732">Signal</keyword>
<feature type="domain" description="MD-2-related lipid-recognition" evidence="5">
    <location>
        <begin position="27"/>
        <end position="153"/>
    </location>
</feature>
<dbReference type="SUPFAM" id="SSF81296">
    <property type="entry name" value="E set domains"/>
    <property type="match status" value="1"/>
</dbReference>
<protein>
    <recommendedName>
        <fullName evidence="5">MD-2-related lipid-recognition domain-containing protein</fullName>
    </recommendedName>
</protein>
<evidence type="ECO:0000256" key="1">
    <source>
        <dbReference type="ARBA" id="ARBA00004613"/>
    </source>
</evidence>
<organism evidence="6 7">
    <name type="scientific">Zophobas morio</name>
    <dbReference type="NCBI Taxonomy" id="2755281"/>
    <lineage>
        <taxon>Eukaryota</taxon>
        <taxon>Metazoa</taxon>
        <taxon>Ecdysozoa</taxon>
        <taxon>Arthropoda</taxon>
        <taxon>Hexapoda</taxon>
        <taxon>Insecta</taxon>
        <taxon>Pterygota</taxon>
        <taxon>Neoptera</taxon>
        <taxon>Endopterygota</taxon>
        <taxon>Coleoptera</taxon>
        <taxon>Polyphaga</taxon>
        <taxon>Cucujiformia</taxon>
        <taxon>Tenebrionidae</taxon>
        <taxon>Zophobas</taxon>
    </lineage>
</organism>
<evidence type="ECO:0000256" key="2">
    <source>
        <dbReference type="ARBA" id="ARBA00006370"/>
    </source>
</evidence>
<dbReference type="PANTHER" id="PTHR11306:SF68">
    <property type="entry name" value="NPC INTRACELLULAR CHOLESTEROL TRANSPORTER 2"/>
    <property type="match status" value="1"/>
</dbReference>
<comment type="caution">
    <text evidence="6">The sequence shown here is derived from an EMBL/GenBank/DDBJ whole genome shotgun (WGS) entry which is preliminary data.</text>
</comment>
<dbReference type="Proteomes" id="UP001168821">
    <property type="component" value="Unassembled WGS sequence"/>
</dbReference>
<dbReference type="GO" id="GO:0015918">
    <property type="term" value="P:sterol transport"/>
    <property type="evidence" value="ECO:0007669"/>
    <property type="project" value="InterPro"/>
</dbReference>
<evidence type="ECO:0000256" key="3">
    <source>
        <dbReference type="ARBA" id="ARBA00022525"/>
    </source>
</evidence>
<evidence type="ECO:0000259" key="5">
    <source>
        <dbReference type="SMART" id="SM00737"/>
    </source>
</evidence>
<dbReference type="Gene3D" id="2.60.40.770">
    <property type="match status" value="1"/>
</dbReference>
<feature type="signal peptide" evidence="4">
    <location>
        <begin position="1"/>
        <end position="24"/>
    </location>
</feature>
<evidence type="ECO:0000313" key="6">
    <source>
        <dbReference type="EMBL" id="KAJ3656866.1"/>
    </source>
</evidence>
<dbReference type="SMART" id="SM00737">
    <property type="entry name" value="ML"/>
    <property type="match status" value="1"/>
</dbReference>
<evidence type="ECO:0000256" key="4">
    <source>
        <dbReference type="SAM" id="SignalP"/>
    </source>
</evidence>
<name>A0AA38IK97_9CUCU</name>
<dbReference type="InterPro" id="IPR039670">
    <property type="entry name" value="NPC2-like"/>
</dbReference>
<gene>
    <name evidence="6" type="ORF">Zmor_015911</name>
</gene>
<feature type="chain" id="PRO_5041315654" description="MD-2-related lipid-recognition domain-containing protein" evidence="4">
    <location>
        <begin position="25"/>
        <end position="163"/>
    </location>
</feature>
<dbReference type="InterPro" id="IPR014756">
    <property type="entry name" value="Ig_E-set"/>
</dbReference>
<proteinExistence type="inferred from homology"/>